<evidence type="ECO:0000313" key="6">
    <source>
        <dbReference type="Proteomes" id="UP000063063"/>
    </source>
</evidence>
<protein>
    <submittedName>
        <fullName evidence="5">Beta-galactosyltransferase, putative</fullName>
    </submittedName>
</protein>
<keyword evidence="4" id="KW-1133">Transmembrane helix</keyword>
<sequence length="498" mass="56212">MVLHHSGKKLLRGDGGVFRRVALMPLMFIFAVITILILPGFLEQTTEATYPPSLTTVLAPTTTRESTQAPSGSFDRYLDCLAARISVDRHTATEYPFPNDNISIPYIVLPVTVEEPTMISLMCNLTVHIRRLVYVQNGSVPSMTAFLDAVMAAFHSTRRVRVMRKRGNFGYATALNMALRDFLQLPFDEAPFFFMANNDVLLPGGMMEKALPLFYSASREGRDMLDALEAEVATEPNEHTPQRFRDVPLRSTDARHALVTSRLLPDRIRYQSLEQRRTAFAGFYGDLYPDTLDQTAFWAVTRLALEVTGYFDENCYPAYHEDTDMIERLRLLGFKALRVSGWEETPVLHIVGGSQIAALKSLALPMSNEAQAFLKGSRAIIHRLFSTRYESEKCRSAMWCKSTKVAPSKQNGMPLDAFVIYQQRVCTIEQLEEQLIDRLLADPSISYTTAIRMLVNAEQDLGNIDRFLIDGTSYYRNGSTLRLLTDCAALLPSRPLFR</sequence>
<accession>A0A088RNL7</accession>
<dbReference type="SUPFAM" id="SSF53448">
    <property type="entry name" value="Nucleotide-diphospho-sugar transferases"/>
    <property type="match status" value="1"/>
</dbReference>
<dbReference type="GeneID" id="22574258"/>
<dbReference type="AlphaFoldDB" id="A0A088RNL7"/>
<dbReference type="eggNOG" id="ENOG502SNZ4">
    <property type="taxonomic scope" value="Eukaryota"/>
</dbReference>
<keyword evidence="2" id="KW-0328">Glycosyltransferase</keyword>
<keyword evidence="4" id="KW-0812">Transmembrane</keyword>
<dbReference type="PANTHER" id="PTHR43179:SF12">
    <property type="entry name" value="GALACTOFURANOSYLTRANSFERASE GLFT2"/>
    <property type="match status" value="1"/>
</dbReference>
<dbReference type="VEuPathDB" id="TriTrypDB:LPMP_200510"/>
<organism evidence="5 6">
    <name type="scientific">Leishmania panamensis</name>
    <dbReference type="NCBI Taxonomy" id="5679"/>
    <lineage>
        <taxon>Eukaryota</taxon>
        <taxon>Discoba</taxon>
        <taxon>Euglenozoa</taxon>
        <taxon>Kinetoplastea</taxon>
        <taxon>Metakinetoplastina</taxon>
        <taxon>Trypanosomatida</taxon>
        <taxon>Trypanosomatidae</taxon>
        <taxon>Leishmaniinae</taxon>
        <taxon>Leishmania</taxon>
        <taxon>Leishmania guyanensis species complex</taxon>
    </lineage>
</organism>
<gene>
    <name evidence="5" type="ORF">LPMP_200510</name>
</gene>
<comment type="similarity">
    <text evidence="1">Belongs to the glycosyltransferase 2 family.</text>
</comment>
<keyword evidence="4" id="KW-0472">Membrane</keyword>
<name>A0A088RNL7_LEIPA</name>
<keyword evidence="3" id="KW-0808">Transferase</keyword>
<evidence type="ECO:0000256" key="1">
    <source>
        <dbReference type="ARBA" id="ARBA00006739"/>
    </source>
</evidence>
<dbReference type="GO" id="GO:0016757">
    <property type="term" value="F:glycosyltransferase activity"/>
    <property type="evidence" value="ECO:0007669"/>
    <property type="project" value="UniProtKB-KW"/>
</dbReference>
<dbReference type="KEGG" id="lpan:LPMP_200510"/>
<keyword evidence="6" id="KW-1185">Reference proteome</keyword>
<evidence type="ECO:0000256" key="3">
    <source>
        <dbReference type="ARBA" id="ARBA00022679"/>
    </source>
</evidence>
<reference evidence="5 6" key="1">
    <citation type="journal article" date="2015" name="Sci. Rep.">
        <title>The genome of Leishmania panamensis: insights into genomics of the L. (Viannia) subgenus.</title>
        <authorList>
            <person name="Llanes A."/>
            <person name="Restrepo C.M."/>
            <person name="Vecchio G.D."/>
            <person name="Anguizola F.J."/>
            <person name="Lleonart R."/>
        </authorList>
    </citation>
    <scope>NUCLEOTIDE SEQUENCE [LARGE SCALE GENOMIC DNA]</scope>
    <source>
        <strain evidence="5 6">MHOM/PA/94/PSC-1</strain>
    </source>
</reference>
<feature type="transmembrane region" description="Helical" evidence="4">
    <location>
        <begin position="21"/>
        <end position="42"/>
    </location>
</feature>
<dbReference type="EMBL" id="CP009389">
    <property type="protein sequence ID" value="AIN97543.1"/>
    <property type="molecule type" value="Genomic_DNA"/>
</dbReference>
<evidence type="ECO:0000313" key="5">
    <source>
        <dbReference type="EMBL" id="AIN97543.1"/>
    </source>
</evidence>
<proteinExistence type="inferred from homology"/>
<evidence type="ECO:0000256" key="2">
    <source>
        <dbReference type="ARBA" id="ARBA00022676"/>
    </source>
</evidence>
<dbReference type="RefSeq" id="XP_010698250.1">
    <property type="nucleotide sequence ID" value="XM_010699948.1"/>
</dbReference>
<dbReference type="Proteomes" id="UP000063063">
    <property type="component" value="Chromosome 20"/>
</dbReference>
<dbReference type="PANTHER" id="PTHR43179">
    <property type="entry name" value="RHAMNOSYLTRANSFERASE WBBL"/>
    <property type="match status" value="1"/>
</dbReference>
<dbReference type="InterPro" id="IPR029044">
    <property type="entry name" value="Nucleotide-diphossugar_trans"/>
</dbReference>
<dbReference type="Gene3D" id="3.90.550.10">
    <property type="entry name" value="Spore Coat Polysaccharide Biosynthesis Protein SpsA, Chain A"/>
    <property type="match status" value="1"/>
</dbReference>
<dbReference type="VEuPathDB" id="TriTrypDB:LPAL13_200008900"/>
<dbReference type="OrthoDB" id="263942at2759"/>
<evidence type="ECO:0000256" key="4">
    <source>
        <dbReference type="SAM" id="Phobius"/>
    </source>
</evidence>